<dbReference type="PANTHER" id="PTHR30336">
    <property type="entry name" value="INNER MEMBRANE PROTEIN, PROBABLE PERMEASE"/>
    <property type="match status" value="1"/>
</dbReference>
<evidence type="ECO:0000259" key="2">
    <source>
        <dbReference type="Pfam" id="PF02698"/>
    </source>
</evidence>
<organism evidence="3 4">
    <name type="scientific">Slackia piriformis</name>
    <dbReference type="NCBI Taxonomy" id="626934"/>
    <lineage>
        <taxon>Bacteria</taxon>
        <taxon>Bacillati</taxon>
        <taxon>Actinomycetota</taxon>
        <taxon>Coriobacteriia</taxon>
        <taxon>Eggerthellales</taxon>
        <taxon>Eggerthellaceae</taxon>
        <taxon>Slackia</taxon>
    </lineage>
</organism>
<dbReference type="Pfam" id="PF02698">
    <property type="entry name" value="DUF218"/>
    <property type="match status" value="1"/>
</dbReference>
<keyword evidence="1" id="KW-0812">Transmembrane</keyword>
<feature type="domain" description="DUF218" evidence="2">
    <location>
        <begin position="75"/>
        <end position="215"/>
    </location>
</feature>
<feature type="transmembrane region" description="Helical" evidence="1">
    <location>
        <begin position="29"/>
        <end position="53"/>
    </location>
</feature>
<evidence type="ECO:0000256" key="1">
    <source>
        <dbReference type="SAM" id="Phobius"/>
    </source>
</evidence>
<sequence>MPCAACRLFGAVERGCGFSEKGSVLIRGFFKGVGVVALACVVAVVGVNAWIVLSSKADIRTLDEAVSCEASERVDCIVVLGASVYADGSLSPILENRVDAAIDLYNRGFASTIIMSGDGREANYDEPSAMKDYAVSRGVPSGDVYCDPGGYHTYDTMWRVSHVFGAESCMVVTQEYHLYRAVFDAHGVGMDAIGVVSDEGTYENQFWYDVREWAGRMQDCGQVLIGAVPDNPGAAINL</sequence>
<dbReference type="InterPro" id="IPR003848">
    <property type="entry name" value="DUF218"/>
</dbReference>
<protein>
    <submittedName>
        <fullName evidence="3">YdcF family protein</fullName>
    </submittedName>
</protein>
<dbReference type="AlphaFoldDB" id="A0A943UY50"/>
<evidence type="ECO:0000313" key="3">
    <source>
        <dbReference type="EMBL" id="MBS6941214.1"/>
    </source>
</evidence>
<keyword evidence="1" id="KW-1133">Transmembrane helix</keyword>
<evidence type="ECO:0000313" key="4">
    <source>
        <dbReference type="Proteomes" id="UP000727506"/>
    </source>
</evidence>
<accession>A0A943UY50</accession>
<dbReference type="PANTHER" id="PTHR30336:SF6">
    <property type="entry name" value="INTEGRAL MEMBRANE PROTEIN"/>
    <property type="match status" value="1"/>
</dbReference>
<reference evidence="3" key="1">
    <citation type="submission" date="2021-02" db="EMBL/GenBank/DDBJ databases">
        <title>Infant gut strain persistence is associated with maternal origin, phylogeny, and functional potential including surface adhesion and iron acquisition.</title>
        <authorList>
            <person name="Lou Y.C."/>
        </authorList>
    </citation>
    <scope>NUCLEOTIDE SEQUENCE</scope>
    <source>
        <strain evidence="3">L2_039_000G1_dasL2_039_000G1_concoct_11</strain>
    </source>
</reference>
<comment type="caution">
    <text evidence="3">The sequence shown here is derived from an EMBL/GenBank/DDBJ whole genome shotgun (WGS) entry which is preliminary data.</text>
</comment>
<gene>
    <name evidence="3" type="ORF">KH142_07045</name>
</gene>
<name>A0A943UY50_9ACTN</name>
<keyword evidence="1" id="KW-0472">Membrane</keyword>
<dbReference type="Proteomes" id="UP000727506">
    <property type="component" value="Unassembled WGS sequence"/>
</dbReference>
<proteinExistence type="predicted"/>
<dbReference type="GO" id="GO:0005886">
    <property type="term" value="C:plasma membrane"/>
    <property type="evidence" value="ECO:0007669"/>
    <property type="project" value="TreeGrafter"/>
</dbReference>
<dbReference type="InterPro" id="IPR051599">
    <property type="entry name" value="Cell_Envelope_Assoc"/>
</dbReference>
<dbReference type="CDD" id="cd06259">
    <property type="entry name" value="YdcF-like"/>
    <property type="match status" value="1"/>
</dbReference>
<dbReference type="EMBL" id="JAGZSV010000137">
    <property type="protein sequence ID" value="MBS6941214.1"/>
    <property type="molecule type" value="Genomic_DNA"/>
</dbReference>